<proteinExistence type="predicted"/>
<protein>
    <submittedName>
        <fullName evidence="1">Uncharacterized protein</fullName>
    </submittedName>
</protein>
<reference evidence="1 2" key="1">
    <citation type="submission" date="2019-03" db="EMBL/GenBank/DDBJ databases">
        <authorList>
            <consortium name="Pathogen Informatics"/>
        </authorList>
    </citation>
    <scope>NUCLEOTIDE SEQUENCE [LARGE SCALE GENOMIC DNA]</scope>
    <source>
        <strain evidence="1 2">NCTC12993</strain>
    </source>
</reference>
<dbReference type="Proteomes" id="UP000401081">
    <property type="component" value="Unassembled WGS sequence"/>
</dbReference>
<accession>A0A485D337</accession>
<gene>
    <name evidence="1" type="ORF">NCTC12993_07559</name>
</gene>
<organism evidence="1 2">
    <name type="scientific">Kluyvera cryocrescens</name>
    <name type="common">Kluyvera citrophila</name>
    <dbReference type="NCBI Taxonomy" id="580"/>
    <lineage>
        <taxon>Bacteria</taxon>
        <taxon>Pseudomonadati</taxon>
        <taxon>Pseudomonadota</taxon>
        <taxon>Gammaproteobacteria</taxon>
        <taxon>Enterobacterales</taxon>
        <taxon>Enterobacteriaceae</taxon>
        <taxon>Kluyvera</taxon>
    </lineage>
</organism>
<dbReference type="AlphaFoldDB" id="A0A485D337"/>
<sequence>MVELSFSLVMDRLAVIANCLIAFARRKTEFFICFFSCFDLCHLKNDLTRVFYSARGLPSHTPKNSSTVNQNGTKYRIILLRNKIKNA</sequence>
<name>A0A485D337_KLUCR</name>
<evidence type="ECO:0000313" key="1">
    <source>
        <dbReference type="EMBL" id="VFS90995.1"/>
    </source>
</evidence>
<dbReference type="EMBL" id="CAADJD010000034">
    <property type="protein sequence ID" value="VFS90995.1"/>
    <property type="molecule type" value="Genomic_DNA"/>
</dbReference>
<evidence type="ECO:0000313" key="2">
    <source>
        <dbReference type="Proteomes" id="UP000401081"/>
    </source>
</evidence>
<keyword evidence="2" id="KW-1185">Reference proteome</keyword>